<dbReference type="Pfam" id="PF13927">
    <property type="entry name" value="Ig_3"/>
    <property type="match status" value="1"/>
</dbReference>
<dbReference type="AlphaFoldDB" id="A0A1B6GPD4"/>
<keyword evidence="1" id="KW-0732">Signal</keyword>
<name>A0A1B6GPD4_9HEMI</name>
<dbReference type="CDD" id="cd00096">
    <property type="entry name" value="Ig"/>
    <property type="match status" value="1"/>
</dbReference>
<gene>
    <name evidence="3" type="ORF">g.3574</name>
</gene>
<feature type="chain" id="PRO_5008583701" description="Ig-like domain-containing protein" evidence="1">
    <location>
        <begin position="26"/>
        <end position="191"/>
    </location>
</feature>
<dbReference type="SUPFAM" id="SSF48726">
    <property type="entry name" value="Immunoglobulin"/>
    <property type="match status" value="1"/>
</dbReference>
<evidence type="ECO:0000313" key="3">
    <source>
        <dbReference type="EMBL" id="JAS64284.1"/>
    </source>
</evidence>
<evidence type="ECO:0000256" key="1">
    <source>
        <dbReference type="SAM" id="SignalP"/>
    </source>
</evidence>
<reference evidence="3" key="1">
    <citation type="submission" date="2015-11" db="EMBL/GenBank/DDBJ databases">
        <title>De novo transcriptome assembly of four potential Pierce s Disease insect vectors from Arizona vineyards.</title>
        <authorList>
            <person name="Tassone E.E."/>
        </authorList>
    </citation>
    <scope>NUCLEOTIDE SEQUENCE</scope>
</reference>
<organism evidence="3">
    <name type="scientific">Cuerna arida</name>
    <dbReference type="NCBI Taxonomy" id="1464854"/>
    <lineage>
        <taxon>Eukaryota</taxon>
        <taxon>Metazoa</taxon>
        <taxon>Ecdysozoa</taxon>
        <taxon>Arthropoda</taxon>
        <taxon>Hexapoda</taxon>
        <taxon>Insecta</taxon>
        <taxon>Pterygota</taxon>
        <taxon>Neoptera</taxon>
        <taxon>Paraneoptera</taxon>
        <taxon>Hemiptera</taxon>
        <taxon>Auchenorrhyncha</taxon>
        <taxon>Membracoidea</taxon>
        <taxon>Cicadellidae</taxon>
        <taxon>Cicadellinae</taxon>
        <taxon>Proconiini</taxon>
        <taxon>Cuerna</taxon>
    </lineage>
</organism>
<feature type="non-terminal residue" evidence="3">
    <location>
        <position position="191"/>
    </location>
</feature>
<dbReference type="InterPro" id="IPR013783">
    <property type="entry name" value="Ig-like_fold"/>
</dbReference>
<dbReference type="EMBL" id="GECZ01005485">
    <property type="protein sequence ID" value="JAS64284.1"/>
    <property type="molecule type" value="Transcribed_RNA"/>
</dbReference>
<dbReference type="InterPro" id="IPR007110">
    <property type="entry name" value="Ig-like_dom"/>
</dbReference>
<accession>A0A1B6GPD4</accession>
<feature type="signal peptide" evidence="1">
    <location>
        <begin position="1"/>
        <end position="25"/>
    </location>
</feature>
<proteinExistence type="predicted"/>
<feature type="domain" description="Ig-like" evidence="2">
    <location>
        <begin position="49"/>
        <end position="144"/>
    </location>
</feature>
<dbReference type="PROSITE" id="PS50835">
    <property type="entry name" value="IG_LIKE"/>
    <property type="match status" value="1"/>
</dbReference>
<dbReference type="Gene3D" id="2.60.40.10">
    <property type="entry name" value="Immunoglobulins"/>
    <property type="match status" value="1"/>
</dbReference>
<dbReference type="InterPro" id="IPR036179">
    <property type="entry name" value="Ig-like_dom_sf"/>
</dbReference>
<protein>
    <recommendedName>
        <fullName evidence="2">Ig-like domain-containing protein</fullName>
    </recommendedName>
</protein>
<sequence>MGLKLYVILALSFVVVQYCIRFGNSLPPPNNGDNDEQQDEQGASEDLDDEIVELLSKDDRFYVLDGSTVVLPCEISNPEHEAYTWSKNNVLMFTNKISIGDKQCQKCLVAKNNSLIVPSFNSAEDAGNYTCLVYTSSTDKEQVVYDVRGGSAPHIVDIKDKNGQSRNETVTKIGTNLELVCSATGLPPPLV</sequence>
<evidence type="ECO:0000259" key="2">
    <source>
        <dbReference type="PROSITE" id="PS50835"/>
    </source>
</evidence>